<gene>
    <name evidence="1" type="ORF">GTP90_01525</name>
</gene>
<reference evidence="1" key="1">
    <citation type="submission" date="2019-12" db="EMBL/GenBank/DDBJ databases">
        <title>Novel species isolated from a subtropical stream in China.</title>
        <authorList>
            <person name="Lu H."/>
        </authorList>
    </citation>
    <scope>NUCLEOTIDE SEQUENCE [LARGE SCALE GENOMIC DNA]</scope>
    <source>
        <strain evidence="1">FT81W</strain>
    </source>
</reference>
<sequence>MKSKLTPAQMALLKERTGSCIDTYKPYLKLKELGLVDSTPRGYSNVEWRITANGEQMLANAGA</sequence>
<evidence type="ECO:0000313" key="2">
    <source>
        <dbReference type="Proteomes" id="UP000447355"/>
    </source>
</evidence>
<dbReference type="RefSeq" id="WP_161081800.1">
    <property type="nucleotide sequence ID" value="NZ_WWCX01000001.1"/>
</dbReference>
<dbReference type="Proteomes" id="UP000447355">
    <property type="component" value="Unassembled WGS sequence"/>
</dbReference>
<dbReference type="EMBL" id="WWCX01000001">
    <property type="protein sequence ID" value="MYM92536.1"/>
    <property type="molecule type" value="Genomic_DNA"/>
</dbReference>
<evidence type="ECO:0000313" key="1">
    <source>
        <dbReference type="EMBL" id="MYM92536.1"/>
    </source>
</evidence>
<dbReference type="AlphaFoldDB" id="A0A845GGY5"/>
<accession>A0A845GGY5</accession>
<organism evidence="1 2">
    <name type="scientific">Duganella vulcania</name>
    <dbReference type="NCBI Taxonomy" id="2692166"/>
    <lineage>
        <taxon>Bacteria</taxon>
        <taxon>Pseudomonadati</taxon>
        <taxon>Pseudomonadota</taxon>
        <taxon>Betaproteobacteria</taxon>
        <taxon>Burkholderiales</taxon>
        <taxon>Oxalobacteraceae</taxon>
        <taxon>Telluria group</taxon>
        <taxon>Duganella</taxon>
    </lineage>
</organism>
<protein>
    <submittedName>
        <fullName evidence="1">Uncharacterized protein</fullName>
    </submittedName>
</protein>
<proteinExistence type="predicted"/>
<name>A0A845GGY5_9BURK</name>
<comment type="caution">
    <text evidence="1">The sequence shown here is derived from an EMBL/GenBank/DDBJ whole genome shotgun (WGS) entry which is preliminary data.</text>
</comment>